<dbReference type="STRING" id="477974.Daud_1914"/>
<evidence type="ECO:0000313" key="1">
    <source>
        <dbReference type="EMBL" id="ACA60407.1"/>
    </source>
</evidence>
<dbReference type="eggNOG" id="COG0727">
    <property type="taxonomic scope" value="Bacteria"/>
</dbReference>
<dbReference type="AlphaFoldDB" id="B1I626"/>
<reference evidence="1 2" key="2">
    <citation type="journal article" date="2008" name="Science">
        <title>Environmental genomics reveals a single-species ecosystem deep within Earth.</title>
        <authorList>
            <person name="Chivian D."/>
            <person name="Brodie E.L."/>
            <person name="Alm E.J."/>
            <person name="Culley D.E."/>
            <person name="Dehal P.S."/>
            <person name="Desantis T.Z."/>
            <person name="Gihring T.M."/>
            <person name="Lapidus A."/>
            <person name="Lin L.H."/>
            <person name="Lowry S.R."/>
            <person name="Moser D.P."/>
            <person name="Richardson P.M."/>
            <person name="Southam G."/>
            <person name="Wanger G."/>
            <person name="Pratt L.M."/>
            <person name="Andersen G.L."/>
            <person name="Hazen T.C."/>
            <person name="Brockman F.J."/>
            <person name="Arkin A.P."/>
            <person name="Onstott T.C."/>
        </authorList>
    </citation>
    <scope>NUCLEOTIDE SEQUENCE [LARGE SCALE GENOMIC DNA]</scope>
    <source>
        <strain evidence="1 2">MP104C</strain>
    </source>
</reference>
<dbReference type="PANTHER" id="PTHR35866">
    <property type="entry name" value="PUTATIVE-RELATED"/>
    <property type="match status" value="1"/>
</dbReference>
<dbReference type="OrthoDB" id="9810361at2"/>
<proteinExistence type="predicted"/>
<keyword evidence="2" id="KW-1185">Reference proteome</keyword>
<gene>
    <name evidence="1" type="ordered locus">Daud_1914</name>
</gene>
<dbReference type="KEGG" id="dau:Daud_1914"/>
<accession>B1I626</accession>
<evidence type="ECO:0008006" key="3">
    <source>
        <dbReference type="Google" id="ProtNLM"/>
    </source>
</evidence>
<reference evidence="2" key="1">
    <citation type="submission" date="2007-10" db="EMBL/GenBank/DDBJ databases">
        <title>Complete sequence of chromosome of Desulforudis audaxviator MP104C.</title>
        <authorList>
            <person name="Copeland A."/>
            <person name="Lucas S."/>
            <person name="Lapidus A."/>
            <person name="Barry K."/>
            <person name="Glavina del Rio T."/>
            <person name="Dalin E."/>
            <person name="Tice H."/>
            <person name="Bruce D."/>
            <person name="Pitluck S."/>
            <person name="Lowry S.R."/>
            <person name="Larimer F."/>
            <person name="Land M.L."/>
            <person name="Hauser L."/>
            <person name="Kyrpides N."/>
            <person name="Ivanova N.N."/>
            <person name="Richardson P."/>
        </authorList>
    </citation>
    <scope>NUCLEOTIDE SEQUENCE [LARGE SCALE GENOMIC DNA]</scope>
    <source>
        <strain evidence="2">MP104C</strain>
    </source>
</reference>
<dbReference type="EMBL" id="CP000860">
    <property type="protein sequence ID" value="ACA60407.1"/>
    <property type="molecule type" value="Genomic_DNA"/>
</dbReference>
<dbReference type="InterPro" id="IPR005358">
    <property type="entry name" value="Puta_zinc/iron-chelating_dom"/>
</dbReference>
<dbReference type="RefSeq" id="WP_012302983.1">
    <property type="nucleotide sequence ID" value="NC_010424.1"/>
</dbReference>
<sequence length="281" mass="32507">MFIGKVHREYLQKLEEDALRGLDKDHVFYFECQEECMGLCCQEIEIFLDPWDVETLGRHLGLTGQEFVRRYCLFELGPEWNWPVVKLRHAAEGVCAFLGDDKLCRVYPARPRNCRAHPVARAVRFAPGDPPRKEERLFLLPPNPGCLCHGGSRRWTLEEWIADSELGHYHELSDLHLELIHYAVDTLRSRKWLHEDTVRMIIPFLYGPEILRARLGIPETAVDHEEFYRRRLLALKVILTDLAAVLGYGPRARRVNEAEPGTAFGGNLMDRVRPVLLTGKE</sequence>
<dbReference type="Pfam" id="PF03692">
    <property type="entry name" value="CxxCxxCC"/>
    <property type="match status" value="1"/>
</dbReference>
<organism evidence="1 2">
    <name type="scientific">Desulforudis audaxviator (strain MP104C)</name>
    <dbReference type="NCBI Taxonomy" id="477974"/>
    <lineage>
        <taxon>Bacteria</taxon>
        <taxon>Bacillati</taxon>
        <taxon>Bacillota</taxon>
        <taxon>Clostridia</taxon>
        <taxon>Thermoanaerobacterales</taxon>
        <taxon>Candidatus Desulforudaceae</taxon>
        <taxon>Candidatus Desulforudis</taxon>
    </lineage>
</organism>
<dbReference type="PANTHER" id="PTHR35866:SF1">
    <property type="entry name" value="YKGJ FAMILY CYSTEINE CLUSTER PROTEIN"/>
    <property type="match status" value="1"/>
</dbReference>
<protein>
    <recommendedName>
        <fullName evidence="3">YkgJ family cysteine cluster protein</fullName>
    </recommendedName>
</protein>
<dbReference type="HOGENOM" id="CLU_1010930_0_0_9"/>
<evidence type="ECO:0000313" key="2">
    <source>
        <dbReference type="Proteomes" id="UP000008544"/>
    </source>
</evidence>
<name>B1I626_DESAP</name>
<dbReference type="Proteomes" id="UP000008544">
    <property type="component" value="Chromosome"/>
</dbReference>